<sequence>MITNNNPLGTESIGKLLLKFSVPAIVGMMVNGLYNVVARFFIGKISALAITGIGINLPFRALIMAFTPLVGVGAAAIISIRLGENRKNDAEKTLGNAFVLLTILYFRC</sequence>
<evidence type="ECO:0000313" key="7">
    <source>
        <dbReference type="EMBL" id="SMC16779.1"/>
    </source>
</evidence>
<dbReference type="PANTHER" id="PTHR43823:SF3">
    <property type="entry name" value="MULTIDRUG EXPORT PROTEIN MEPA"/>
    <property type="match status" value="1"/>
</dbReference>
<evidence type="ECO:0000256" key="5">
    <source>
        <dbReference type="ARBA" id="ARBA00023136"/>
    </source>
</evidence>
<dbReference type="RefSeq" id="WP_139795938.1">
    <property type="nucleotide sequence ID" value="NZ_FWXH01000002.1"/>
</dbReference>
<accession>A0A1W1WYH8</accession>
<keyword evidence="3 6" id="KW-0812">Transmembrane</keyword>
<evidence type="ECO:0000256" key="1">
    <source>
        <dbReference type="ARBA" id="ARBA00004651"/>
    </source>
</evidence>
<evidence type="ECO:0000256" key="2">
    <source>
        <dbReference type="ARBA" id="ARBA00022475"/>
    </source>
</evidence>
<comment type="subcellular location">
    <subcellularLocation>
        <location evidence="1">Cell membrane</location>
        <topology evidence="1">Multi-pass membrane protein</topology>
    </subcellularLocation>
</comment>
<keyword evidence="5 6" id="KW-0472">Membrane</keyword>
<dbReference type="InterPro" id="IPR051327">
    <property type="entry name" value="MATE_MepA_subfamily"/>
</dbReference>
<dbReference type="EMBL" id="FWXH01000002">
    <property type="protein sequence ID" value="SMC16779.1"/>
    <property type="molecule type" value="Genomic_DNA"/>
</dbReference>
<dbReference type="STRING" id="1121291.SAMN02745134_00153"/>
<dbReference type="InterPro" id="IPR002528">
    <property type="entry name" value="MATE_fam"/>
</dbReference>
<proteinExistence type="predicted"/>
<feature type="transmembrane region" description="Helical" evidence="6">
    <location>
        <begin position="20"/>
        <end position="42"/>
    </location>
</feature>
<dbReference type="Pfam" id="PF01554">
    <property type="entry name" value="MatE"/>
    <property type="match status" value="1"/>
</dbReference>
<keyword evidence="4 6" id="KW-1133">Transmembrane helix</keyword>
<dbReference type="OrthoDB" id="9811110at2"/>
<dbReference type="Proteomes" id="UP000192468">
    <property type="component" value="Unassembled WGS sequence"/>
</dbReference>
<evidence type="ECO:0000256" key="3">
    <source>
        <dbReference type="ARBA" id="ARBA00022692"/>
    </source>
</evidence>
<gene>
    <name evidence="7" type="ORF">SAMN02745134_00153</name>
</gene>
<keyword evidence="2" id="KW-1003">Cell membrane</keyword>
<dbReference type="PANTHER" id="PTHR43823">
    <property type="entry name" value="SPORULATION PROTEIN YKVU"/>
    <property type="match status" value="1"/>
</dbReference>
<dbReference type="GO" id="GO:0042910">
    <property type="term" value="F:xenobiotic transmembrane transporter activity"/>
    <property type="evidence" value="ECO:0007669"/>
    <property type="project" value="InterPro"/>
</dbReference>
<evidence type="ECO:0000256" key="4">
    <source>
        <dbReference type="ARBA" id="ARBA00022989"/>
    </source>
</evidence>
<reference evidence="7 8" key="1">
    <citation type="submission" date="2017-04" db="EMBL/GenBank/DDBJ databases">
        <authorList>
            <person name="Afonso C.L."/>
            <person name="Miller P.J."/>
            <person name="Scott M.A."/>
            <person name="Spackman E."/>
            <person name="Goraichik I."/>
            <person name="Dimitrov K.M."/>
            <person name="Suarez D.L."/>
            <person name="Swayne D.E."/>
        </authorList>
    </citation>
    <scope>NUCLEOTIDE SEQUENCE [LARGE SCALE GENOMIC DNA]</scope>
    <source>
        <strain evidence="7 8">DSM 12555</strain>
    </source>
</reference>
<dbReference type="AlphaFoldDB" id="A0A1W1WYH8"/>
<protein>
    <submittedName>
        <fullName evidence="7">MatE protein</fullName>
    </submittedName>
</protein>
<evidence type="ECO:0000313" key="8">
    <source>
        <dbReference type="Proteomes" id="UP000192468"/>
    </source>
</evidence>
<organism evidence="7 8">
    <name type="scientific">Clostridium acidisoli DSM 12555</name>
    <dbReference type="NCBI Taxonomy" id="1121291"/>
    <lineage>
        <taxon>Bacteria</taxon>
        <taxon>Bacillati</taxon>
        <taxon>Bacillota</taxon>
        <taxon>Clostridia</taxon>
        <taxon>Eubacteriales</taxon>
        <taxon>Clostridiaceae</taxon>
        <taxon>Clostridium</taxon>
    </lineage>
</organism>
<dbReference type="GO" id="GO:0015297">
    <property type="term" value="F:antiporter activity"/>
    <property type="evidence" value="ECO:0007669"/>
    <property type="project" value="InterPro"/>
</dbReference>
<name>A0A1W1WYH8_9CLOT</name>
<keyword evidence="8" id="KW-1185">Reference proteome</keyword>
<evidence type="ECO:0000256" key="6">
    <source>
        <dbReference type="SAM" id="Phobius"/>
    </source>
</evidence>
<feature type="transmembrane region" description="Helical" evidence="6">
    <location>
        <begin position="62"/>
        <end position="82"/>
    </location>
</feature>
<dbReference type="GO" id="GO:0005886">
    <property type="term" value="C:plasma membrane"/>
    <property type="evidence" value="ECO:0007669"/>
    <property type="project" value="UniProtKB-SubCell"/>
</dbReference>